<sequence>MLEQDGAENEQELRDLDAQHRQEMEDRRADEYRLKKEQDMLLRGLDIKEKERERFLREQAESTDMHAQLRSEAESLQRDVGRLKVEQREREMSLKEKELDIGHYKSKVNTLNKFKMVLASKLREVELSLQPKDDKIEELTAQLRELEAEFENQLNSQKEMEASLKGRKDECDRLRAEGVRLREEAQRKNRAIDRFHDALEKLVCGEQDVRRWPAGIKAIYAEHVDRRHLPPTGGGGTLPTQELRRQIDLLERKASTLKRTCDQQEASSKADKAQKTEENQALILELDALRRDRDALRFQA</sequence>
<keyword evidence="4" id="KW-1185">Reference proteome</keyword>
<evidence type="ECO:0000256" key="2">
    <source>
        <dbReference type="SAM" id="MobiDB-lite"/>
    </source>
</evidence>
<feature type="non-terminal residue" evidence="3">
    <location>
        <position position="300"/>
    </location>
</feature>
<feature type="region of interest" description="Disordered" evidence="2">
    <location>
        <begin position="257"/>
        <end position="277"/>
    </location>
</feature>
<evidence type="ECO:0008006" key="5">
    <source>
        <dbReference type="Google" id="ProtNLM"/>
    </source>
</evidence>
<reference evidence="3" key="1">
    <citation type="submission" date="2023-10" db="EMBL/GenBank/DDBJ databases">
        <authorList>
            <person name="Chen Y."/>
            <person name="Shah S."/>
            <person name="Dougan E. K."/>
            <person name="Thang M."/>
            <person name="Chan C."/>
        </authorList>
    </citation>
    <scope>NUCLEOTIDE SEQUENCE [LARGE SCALE GENOMIC DNA]</scope>
</reference>
<dbReference type="Proteomes" id="UP001189429">
    <property type="component" value="Unassembled WGS sequence"/>
</dbReference>
<feature type="region of interest" description="Disordered" evidence="2">
    <location>
        <begin position="57"/>
        <end position="76"/>
    </location>
</feature>
<dbReference type="PANTHER" id="PTHR32215">
    <property type="entry name" value="CILIA- AND FLAGELLA-ASSOCIATED PROTEIN 57"/>
    <property type="match status" value="1"/>
</dbReference>
<comment type="caution">
    <text evidence="3">The sequence shown here is derived from an EMBL/GenBank/DDBJ whole genome shotgun (WGS) entry which is preliminary data.</text>
</comment>
<name>A0ABN9SU88_9DINO</name>
<organism evidence="3 4">
    <name type="scientific">Prorocentrum cordatum</name>
    <dbReference type="NCBI Taxonomy" id="2364126"/>
    <lineage>
        <taxon>Eukaryota</taxon>
        <taxon>Sar</taxon>
        <taxon>Alveolata</taxon>
        <taxon>Dinophyceae</taxon>
        <taxon>Prorocentrales</taxon>
        <taxon>Prorocentraceae</taxon>
        <taxon>Prorocentrum</taxon>
    </lineage>
</organism>
<evidence type="ECO:0000256" key="1">
    <source>
        <dbReference type="SAM" id="Coils"/>
    </source>
</evidence>
<keyword evidence="1" id="KW-0175">Coiled coil</keyword>
<dbReference type="PANTHER" id="PTHR32215:SF0">
    <property type="entry name" value="CILIA- AND FLAGELLA-ASSOCIATED PROTEIN 57"/>
    <property type="match status" value="1"/>
</dbReference>
<dbReference type="EMBL" id="CAUYUJ010013324">
    <property type="protein sequence ID" value="CAK0835987.1"/>
    <property type="molecule type" value="Genomic_DNA"/>
</dbReference>
<feature type="compositionally biased region" description="Basic and acidic residues" evidence="2">
    <location>
        <begin position="11"/>
        <end position="32"/>
    </location>
</feature>
<evidence type="ECO:0000313" key="4">
    <source>
        <dbReference type="Proteomes" id="UP001189429"/>
    </source>
</evidence>
<feature type="region of interest" description="Disordered" evidence="2">
    <location>
        <begin position="1"/>
        <end position="32"/>
    </location>
</feature>
<gene>
    <name evidence="3" type="ORF">PCOR1329_LOCUS32619</name>
</gene>
<protein>
    <recommendedName>
        <fullName evidence="5">Cilia- and flagella-associated protein 157</fullName>
    </recommendedName>
</protein>
<accession>A0ABN9SU88</accession>
<evidence type="ECO:0000313" key="3">
    <source>
        <dbReference type="EMBL" id="CAK0835987.1"/>
    </source>
</evidence>
<dbReference type="InterPro" id="IPR052993">
    <property type="entry name" value="CFA-57"/>
</dbReference>
<feature type="coiled-coil region" evidence="1">
    <location>
        <begin position="129"/>
        <end position="191"/>
    </location>
</feature>
<feature type="compositionally biased region" description="Acidic residues" evidence="2">
    <location>
        <begin position="1"/>
        <end position="10"/>
    </location>
</feature>
<proteinExistence type="predicted"/>